<dbReference type="AlphaFoldDB" id="A0A7Z7ILD8"/>
<reference evidence="1 2" key="1">
    <citation type="submission" date="2017-10" db="EMBL/GenBank/DDBJ databases">
        <authorList>
            <consortium name="Urmite Genomes"/>
        </authorList>
    </citation>
    <scope>NUCLEOTIDE SEQUENCE [LARGE SCALE GENOMIC DNA]</scope>
    <source>
        <strain evidence="1 2">FB-527</strain>
    </source>
</reference>
<keyword evidence="2" id="KW-1185">Reference proteome</keyword>
<comment type="caution">
    <text evidence="1">The sequence shown here is derived from an EMBL/GenBank/DDBJ whole genome shotgun (WGS) entry which is preliminary data.</text>
</comment>
<evidence type="ECO:0000313" key="2">
    <source>
        <dbReference type="Proteomes" id="UP000554965"/>
    </source>
</evidence>
<gene>
    <name evidence="1" type="ORF">MSIMFB_01949</name>
</gene>
<accession>A0A7Z7ILD8</accession>
<name>A0A7Z7ILD8_9MYCO</name>
<dbReference type="Proteomes" id="UP000554965">
    <property type="component" value="Unassembled WGS sequence"/>
</dbReference>
<proteinExistence type="predicted"/>
<dbReference type="RefSeq" id="WP_222106473.1">
    <property type="nucleotide sequence ID" value="NZ_OCTY01000002.1"/>
</dbReference>
<protein>
    <submittedName>
        <fullName evidence="1">Uncharacterized protein</fullName>
    </submittedName>
</protein>
<evidence type="ECO:0000313" key="1">
    <source>
        <dbReference type="EMBL" id="SOJ54455.1"/>
    </source>
</evidence>
<dbReference type="EMBL" id="OCTY01000002">
    <property type="protein sequence ID" value="SOJ54455.1"/>
    <property type="molecule type" value="Genomic_DNA"/>
</dbReference>
<organism evidence="1 2">
    <name type="scientific">Mycobacterium simulans</name>
    <dbReference type="NCBI Taxonomy" id="627089"/>
    <lineage>
        <taxon>Bacteria</taxon>
        <taxon>Bacillati</taxon>
        <taxon>Actinomycetota</taxon>
        <taxon>Actinomycetes</taxon>
        <taxon>Mycobacteriales</taxon>
        <taxon>Mycobacteriaceae</taxon>
        <taxon>Mycobacterium</taxon>
    </lineage>
</organism>
<sequence>MSGDGDQRLKIIPGQLAQLAGRPPPPVILPAQRAMAGSAIDGLRRF</sequence>